<gene>
    <name evidence="3" type="ORF">PWYN_20625</name>
</gene>
<dbReference type="SUPFAM" id="SSF55347">
    <property type="entry name" value="Glyceraldehyde-3-phosphate dehydrogenase-like, C-terminal domain"/>
    <property type="match status" value="1"/>
</dbReference>
<comment type="caution">
    <text evidence="3">The sequence shown here is derived from an EMBL/GenBank/DDBJ whole genome shotgun (WGS) entry which is preliminary data.</text>
</comment>
<organism evidence="3 4">
    <name type="scientific">Paenibacillus wynnii</name>
    <dbReference type="NCBI Taxonomy" id="268407"/>
    <lineage>
        <taxon>Bacteria</taxon>
        <taxon>Bacillati</taxon>
        <taxon>Bacillota</taxon>
        <taxon>Bacilli</taxon>
        <taxon>Bacillales</taxon>
        <taxon>Paenibacillaceae</taxon>
        <taxon>Paenibacillus</taxon>
    </lineage>
</organism>
<dbReference type="STRING" id="268407.PWYN_20625"/>
<dbReference type="InterPro" id="IPR055170">
    <property type="entry name" value="GFO_IDH_MocA-like_dom"/>
</dbReference>
<name>A0A098M3G3_9BACL</name>
<dbReference type="Proteomes" id="UP000029734">
    <property type="component" value="Unassembled WGS sequence"/>
</dbReference>
<feature type="domain" description="Gfo/Idh/MocA-like oxidoreductase N-terminal" evidence="1">
    <location>
        <begin position="4"/>
        <end position="122"/>
    </location>
</feature>
<protein>
    <submittedName>
        <fullName evidence="3">Oxidoreductase</fullName>
    </submittedName>
</protein>
<dbReference type="PANTHER" id="PTHR43377:SF1">
    <property type="entry name" value="BILIVERDIN REDUCTASE A"/>
    <property type="match status" value="1"/>
</dbReference>
<dbReference type="InterPro" id="IPR051450">
    <property type="entry name" value="Gfo/Idh/MocA_Oxidoreductases"/>
</dbReference>
<evidence type="ECO:0000313" key="3">
    <source>
        <dbReference type="EMBL" id="KGE17065.1"/>
    </source>
</evidence>
<evidence type="ECO:0000313" key="4">
    <source>
        <dbReference type="Proteomes" id="UP000029734"/>
    </source>
</evidence>
<proteinExistence type="predicted"/>
<dbReference type="RefSeq" id="WP_036655505.1">
    <property type="nucleotide sequence ID" value="NZ_JQCR01000003.1"/>
</dbReference>
<accession>A0A098M3G3</accession>
<dbReference type="PANTHER" id="PTHR43377">
    <property type="entry name" value="BILIVERDIN REDUCTASE A"/>
    <property type="match status" value="1"/>
</dbReference>
<dbReference type="Pfam" id="PF01408">
    <property type="entry name" value="GFO_IDH_MocA"/>
    <property type="match status" value="1"/>
</dbReference>
<dbReference type="Gene3D" id="3.30.360.10">
    <property type="entry name" value="Dihydrodipicolinate Reductase, domain 2"/>
    <property type="match status" value="1"/>
</dbReference>
<evidence type="ECO:0000259" key="2">
    <source>
        <dbReference type="Pfam" id="PF22725"/>
    </source>
</evidence>
<dbReference type="EMBL" id="JQCR01000003">
    <property type="protein sequence ID" value="KGE17065.1"/>
    <property type="molecule type" value="Genomic_DNA"/>
</dbReference>
<reference evidence="3 4" key="1">
    <citation type="submission" date="2014-08" db="EMBL/GenBank/DDBJ databases">
        <authorList>
            <person name="den Bakker H.C."/>
        </authorList>
    </citation>
    <scope>NUCLEOTIDE SEQUENCE [LARGE SCALE GENOMIC DNA]</scope>
    <source>
        <strain evidence="3 4">DSM 18334</strain>
    </source>
</reference>
<dbReference type="AlphaFoldDB" id="A0A098M3G3"/>
<evidence type="ECO:0000259" key="1">
    <source>
        <dbReference type="Pfam" id="PF01408"/>
    </source>
</evidence>
<dbReference type="OrthoDB" id="9815825at2"/>
<dbReference type="eggNOG" id="COG0673">
    <property type="taxonomic scope" value="Bacteria"/>
</dbReference>
<dbReference type="Pfam" id="PF22725">
    <property type="entry name" value="GFO_IDH_MocA_C3"/>
    <property type="match status" value="1"/>
</dbReference>
<sequence length="360" mass="39472">MSKMKVAIIGCGNIANGTHIPAYLANPNAEIKYFCDIIKEKAEKAVLDYSCGEAIEDYRIALNDPEIEAVSVCTSNDVHATISIDCLRAGKNVLCEKPAARTYAEALEMQKAQHESGRVLNIGVVNRFNTGVNLIKKMITNGELGEVYHVYVSFRSQRSIPGLGGAFTTKSIAGGGALIDWGVHFLDIVMYCLGDPLPKTVSGQTYSKLGLDMPNYSYINMWAGPPNYSGTYDVDDFVTAMIRTEGPTISLNGAWAQNIGAEEMYIDILGSKAGIRLQYGKGFVVYGEKDGVLLETTPSYKSEEMFQTEIDSFLECIRSGEKLASHIDTVILSSQIIQGIYDSSELNREIVFERTMEGEI</sequence>
<dbReference type="Gene3D" id="3.40.50.720">
    <property type="entry name" value="NAD(P)-binding Rossmann-like Domain"/>
    <property type="match status" value="1"/>
</dbReference>
<keyword evidence="4" id="KW-1185">Reference proteome</keyword>
<dbReference type="InterPro" id="IPR036291">
    <property type="entry name" value="NAD(P)-bd_dom_sf"/>
</dbReference>
<dbReference type="GO" id="GO:0000166">
    <property type="term" value="F:nucleotide binding"/>
    <property type="evidence" value="ECO:0007669"/>
    <property type="project" value="InterPro"/>
</dbReference>
<dbReference type="InterPro" id="IPR000683">
    <property type="entry name" value="Gfo/Idh/MocA-like_OxRdtase_N"/>
</dbReference>
<reference evidence="3 4" key="2">
    <citation type="submission" date="2014-10" db="EMBL/GenBank/DDBJ databases">
        <title>Comparative genomics of the Paenibacillus odorifer group.</title>
        <authorList>
            <person name="Tsai Y.-C."/>
            <person name="Martin N."/>
            <person name="Korlach J."/>
            <person name="Wiedmann M."/>
        </authorList>
    </citation>
    <scope>NUCLEOTIDE SEQUENCE [LARGE SCALE GENOMIC DNA]</scope>
    <source>
        <strain evidence="3 4">DSM 18334</strain>
    </source>
</reference>
<dbReference type="SUPFAM" id="SSF51735">
    <property type="entry name" value="NAD(P)-binding Rossmann-fold domains"/>
    <property type="match status" value="1"/>
</dbReference>
<feature type="domain" description="GFO/IDH/MocA-like oxidoreductase" evidence="2">
    <location>
        <begin position="134"/>
        <end position="275"/>
    </location>
</feature>